<dbReference type="GO" id="GO:0016757">
    <property type="term" value="F:glycosyltransferase activity"/>
    <property type="evidence" value="ECO:0007669"/>
    <property type="project" value="UniProtKB-KW"/>
</dbReference>
<keyword evidence="3 5" id="KW-0808">Transferase</keyword>
<gene>
    <name evidence="5" type="ORF">HNQ65_000013</name>
</gene>
<keyword evidence="2" id="KW-0328">Glycosyltransferase</keyword>
<proteinExistence type="inferred from homology"/>
<dbReference type="AlphaFoldDB" id="A0A7W7Y6G3"/>
<organism evidence="5 6">
    <name type="scientific">Prosthecobacter vanneervenii</name>
    <dbReference type="NCBI Taxonomy" id="48466"/>
    <lineage>
        <taxon>Bacteria</taxon>
        <taxon>Pseudomonadati</taxon>
        <taxon>Verrucomicrobiota</taxon>
        <taxon>Verrucomicrobiia</taxon>
        <taxon>Verrucomicrobiales</taxon>
        <taxon>Verrucomicrobiaceae</taxon>
        <taxon>Prosthecobacter</taxon>
    </lineage>
</organism>
<reference evidence="5 6" key="1">
    <citation type="submission" date="2020-08" db="EMBL/GenBank/DDBJ databases">
        <title>Genomic Encyclopedia of Type Strains, Phase IV (KMG-IV): sequencing the most valuable type-strain genomes for metagenomic binning, comparative biology and taxonomic classification.</title>
        <authorList>
            <person name="Goeker M."/>
        </authorList>
    </citation>
    <scope>NUCLEOTIDE SEQUENCE [LARGE SCALE GENOMIC DNA]</scope>
    <source>
        <strain evidence="5 6">DSM 12252</strain>
    </source>
</reference>
<dbReference type="SUPFAM" id="SSF53448">
    <property type="entry name" value="Nucleotide-diphospho-sugar transferases"/>
    <property type="match status" value="1"/>
</dbReference>
<dbReference type="PANTHER" id="PTHR43179:SF12">
    <property type="entry name" value="GALACTOFURANOSYLTRANSFERASE GLFT2"/>
    <property type="match status" value="1"/>
</dbReference>
<evidence type="ECO:0000256" key="1">
    <source>
        <dbReference type="ARBA" id="ARBA00006739"/>
    </source>
</evidence>
<dbReference type="Gene3D" id="3.90.550.10">
    <property type="entry name" value="Spore Coat Polysaccharide Biosynthesis Protein SpsA, Chain A"/>
    <property type="match status" value="1"/>
</dbReference>
<evidence type="ECO:0000259" key="4">
    <source>
        <dbReference type="Pfam" id="PF00535"/>
    </source>
</evidence>
<comment type="similarity">
    <text evidence="1">Belongs to the glycosyltransferase 2 family.</text>
</comment>
<comment type="caution">
    <text evidence="5">The sequence shown here is derived from an EMBL/GenBank/DDBJ whole genome shotgun (WGS) entry which is preliminary data.</text>
</comment>
<evidence type="ECO:0000256" key="3">
    <source>
        <dbReference type="ARBA" id="ARBA00022679"/>
    </source>
</evidence>
<evidence type="ECO:0000313" key="6">
    <source>
        <dbReference type="Proteomes" id="UP000590740"/>
    </source>
</evidence>
<sequence length="305" mass="33937">MGFESNHAVSAENVWIVIPVHNRRTTTARCLKHLSELGVLLWAHVLVVDDGSSDGTRNMLEQDFPWVRVVAGNGQLWWSGAIRLGMETAIQSGAVCIVWLNDDTLPQSGALERLVNLSAERAGICGGIARTHAESFFYSGGVMRRRWPERLKSVPGIDADPLPQEWLHGNMVAIPAAVWSRIGLNESCWMKHTFADIEYTLRAHRAGLPVLLVPAAQAAAEYNDSASYWSWADPRLSWRDVLAGFRSPKVWWYLPGLVYFKLVTAGVAGAFDCVWLCVKALLLGIYKGIPIRRLTQNINQTNDMS</sequence>
<dbReference type="Pfam" id="PF00535">
    <property type="entry name" value="Glycos_transf_2"/>
    <property type="match status" value="1"/>
</dbReference>
<dbReference type="InterPro" id="IPR001173">
    <property type="entry name" value="Glyco_trans_2-like"/>
</dbReference>
<evidence type="ECO:0000313" key="5">
    <source>
        <dbReference type="EMBL" id="MBB5030459.1"/>
    </source>
</evidence>
<dbReference type="EMBL" id="JACHIG010000001">
    <property type="protein sequence ID" value="MBB5030459.1"/>
    <property type="molecule type" value="Genomic_DNA"/>
</dbReference>
<dbReference type="RefSeq" id="WP_184337223.1">
    <property type="nucleotide sequence ID" value="NZ_JACHIG010000001.1"/>
</dbReference>
<protein>
    <submittedName>
        <fullName evidence="5">GT2 family glycosyltransferase</fullName>
    </submittedName>
</protein>
<accession>A0A7W7Y6G3</accession>
<dbReference type="InterPro" id="IPR029044">
    <property type="entry name" value="Nucleotide-diphossugar_trans"/>
</dbReference>
<feature type="domain" description="Glycosyltransferase 2-like" evidence="4">
    <location>
        <begin position="16"/>
        <end position="141"/>
    </location>
</feature>
<dbReference type="Proteomes" id="UP000590740">
    <property type="component" value="Unassembled WGS sequence"/>
</dbReference>
<dbReference type="PANTHER" id="PTHR43179">
    <property type="entry name" value="RHAMNOSYLTRANSFERASE WBBL"/>
    <property type="match status" value="1"/>
</dbReference>
<name>A0A7W7Y6G3_9BACT</name>
<evidence type="ECO:0000256" key="2">
    <source>
        <dbReference type="ARBA" id="ARBA00022676"/>
    </source>
</evidence>
<keyword evidence="6" id="KW-1185">Reference proteome</keyword>